<dbReference type="Gene3D" id="3.40.50.720">
    <property type="entry name" value="NAD(P)-binding Rossmann-like Domain"/>
    <property type="match status" value="1"/>
</dbReference>
<evidence type="ECO:0000256" key="1">
    <source>
        <dbReference type="ARBA" id="ARBA00007637"/>
    </source>
</evidence>
<dbReference type="InterPro" id="IPR036291">
    <property type="entry name" value="NAD(P)-bd_dom_sf"/>
</dbReference>
<evidence type="ECO:0000313" key="3">
    <source>
        <dbReference type="EMBL" id="MBQ0825058.1"/>
    </source>
</evidence>
<accession>A0A941B588</accession>
<dbReference type="SUPFAM" id="SSF51735">
    <property type="entry name" value="NAD(P)-binding Rossmann-fold domains"/>
    <property type="match status" value="1"/>
</dbReference>
<dbReference type="EMBL" id="JAGPNL010000001">
    <property type="protein sequence ID" value="MBQ0825058.1"/>
    <property type="molecule type" value="Genomic_DNA"/>
</dbReference>
<dbReference type="Proteomes" id="UP000677875">
    <property type="component" value="Unassembled WGS sequence"/>
</dbReference>
<proteinExistence type="inferred from homology"/>
<dbReference type="InterPro" id="IPR001509">
    <property type="entry name" value="Epimerase_deHydtase"/>
</dbReference>
<dbReference type="Pfam" id="PF01370">
    <property type="entry name" value="Epimerase"/>
    <property type="match status" value="1"/>
</dbReference>
<evidence type="ECO:0000313" key="4">
    <source>
        <dbReference type="Proteomes" id="UP000677875"/>
    </source>
</evidence>
<protein>
    <submittedName>
        <fullName evidence="3">NAD(P)-dependent oxidoreductase</fullName>
    </submittedName>
</protein>
<evidence type="ECO:0000259" key="2">
    <source>
        <dbReference type="Pfam" id="PF01370"/>
    </source>
</evidence>
<organism evidence="3 4">
    <name type="scientific">Streptomyces tagetis</name>
    <dbReference type="NCBI Taxonomy" id="2820809"/>
    <lineage>
        <taxon>Bacteria</taxon>
        <taxon>Bacillati</taxon>
        <taxon>Actinomycetota</taxon>
        <taxon>Actinomycetes</taxon>
        <taxon>Kitasatosporales</taxon>
        <taxon>Streptomycetaceae</taxon>
        <taxon>Streptomyces</taxon>
    </lineage>
</organism>
<reference evidence="3" key="1">
    <citation type="submission" date="2021-04" db="EMBL/GenBank/DDBJ databases">
        <title>Genome seq and assembly of Streptomyces sp. RG38.</title>
        <authorList>
            <person name="Chhetri G."/>
        </authorList>
    </citation>
    <scope>NUCLEOTIDE SEQUENCE</scope>
    <source>
        <strain evidence="3">RG38</strain>
    </source>
</reference>
<gene>
    <name evidence="3" type="ORF">J5Y05_00810</name>
</gene>
<dbReference type="PANTHER" id="PTHR43000">
    <property type="entry name" value="DTDP-D-GLUCOSE 4,6-DEHYDRATASE-RELATED"/>
    <property type="match status" value="1"/>
</dbReference>
<name>A0A941B588_9ACTN</name>
<sequence>MVIVGRGFLAQSLEPLAERHPHVVAFTAGVSRGGGAAEAEFAREAALLYDALRDCRRTGRRLVYFSTSSAGLYGHAARSREAAEDGPVRPVSPYGRHKLAMEEVIRGSGADHLVLRLAYPVGRVQRPHQFLPSLVGQVRQGRVRIHRGARRDLIDARDAVALIDALLRLGVSRQVVNLASGWAVPVEDIVDHIERRFGTRAERRVTDVRPEGTVSTARLRRLLPSATRERGFGPDYYRRVIDTYLTHQEP</sequence>
<dbReference type="AlphaFoldDB" id="A0A941B588"/>
<comment type="similarity">
    <text evidence="1">Belongs to the NAD(P)-dependent epimerase/dehydratase family.</text>
</comment>
<feature type="domain" description="NAD-dependent epimerase/dehydratase" evidence="2">
    <location>
        <begin position="20"/>
        <end position="179"/>
    </location>
</feature>
<dbReference type="RefSeq" id="WP_210867768.1">
    <property type="nucleotide sequence ID" value="NZ_JAGPNL010000001.1"/>
</dbReference>
<comment type="caution">
    <text evidence="3">The sequence shown here is derived from an EMBL/GenBank/DDBJ whole genome shotgun (WGS) entry which is preliminary data.</text>
</comment>
<keyword evidence="4" id="KW-1185">Reference proteome</keyword>